<sequence length="345" mass="36650">MPTESVTTGSAAPGSATAGAAAPDAAAGGPVPPAVRAVDLRKTYRGRGEPVEAVRGLNLTVPRGDFFGLLGPNGAGKSTTIGMLTTLVRPTGGRAEVLGHDVTAAPVEVKRRIGVVSQGGTLDRDLTVAENLEFRGRYFGMPARAARRRAGELLERFDLAGRRDAMPHQLSGGQLRRVMICRALVHRPEMLFLDEPTAGLDPQTRLNLWDLLRELHADGHTLLLTTHYLEEAEALCRHLAVIDRGEVLACDTVDGLKAAVDAETVVTVTYDGPVPELSGIRARRGVDRVEQTGGGVRVFTRDADGLLGELVALGAAAGATVTDASQQRPSLETVFLTLTGREYRE</sequence>
<reference evidence="10" key="1">
    <citation type="journal article" date="2019" name="Int. J. Syst. Evol. Microbiol.">
        <title>The Global Catalogue of Microorganisms (GCM) 10K type strain sequencing project: providing services to taxonomists for standard genome sequencing and annotation.</title>
        <authorList>
            <consortium name="The Broad Institute Genomics Platform"/>
            <consortium name="The Broad Institute Genome Sequencing Center for Infectious Disease"/>
            <person name="Wu L."/>
            <person name="Ma J."/>
        </authorList>
    </citation>
    <scope>NUCLEOTIDE SEQUENCE [LARGE SCALE GENOMIC DNA]</scope>
    <source>
        <strain evidence="10">JCM 17316</strain>
    </source>
</reference>
<evidence type="ECO:0000313" key="9">
    <source>
        <dbReference type="EMBL" id="GAA4157882.1"/>
    </source>
</evidence>
<dbReference type="Proteomes" id="UP001500266">
    <property type="component" value="Unassembled WGS sequence"/>
</dbReference>
<comment type="caution">
    <text evidence="9">The sequence shown here is derived from an EMBL/GenBank/DDBJ whole genome shotgun (WGS) entry which is preliminary data.</text>
</comment>
<evidence type="ECO:0000259" key="8">
    <source>
        <dbReference type="PROSITE" id="PS50893"/>
    </source>
</evidence>
<evidence type="ECO:0000256" key="7">
    <source>
        <dbReference type="SAM" id="MobiDB-lite"/>
    </source>
</evidence>
<dbReference type="PROSITE" id="PS00211">
    <property type="entry name" value="ABC_TRANSPORTER_1"/>
    <property type="match status" value="1"/>
</dbReference>
<feature type="region of interest" description="Disordered" evidence="7">
    <location>
        <begin position="1"/>
        <end position="32"/>
    </location>
</feature>
<dbReference type="InterPro" id="IPR003593">
    <property type="entry name" value="AAA+_ATPase"/>
</dbReference>
<evidence type="ECO:0000256" key="2">
    <source>
        <dbReference type="ARBA" id="ARBA00005417"/>
    </source>
</evidence>
<feature type="compositionally biased region" description="Low complexity" evidence="7">
    <location>
        <begin position="1"/>
        <end position="29"/>
    </location>
</feature>
<dbReference type="SUPFAM" id="SSF52540">
    <property type="entry name" value="P-loop containing nucleoside triphosphate hydrolases"/>
    <property type="match status" value="1"/>
</dbReference>
<accession>A0ABP7ZHE2</accession>
<evidence type="ECO:0000256" key="6">
    <source>
        <dbReference type="ARBA" id="ARBA00023251"/>
    </source>
</evidence>
<organism evidence="9 10">
    <name type="scientific">Actinomadura keratinilytica</name>
    <dbReference type="NCBI Taxonomy" id="547461"/>
    <lineage>
        <taxon>Bacteria</taxon>
        <taxon>Bacillati</taxon>
        <taxon>Actinomycetota</taxon>
        <taxon>Actinomycetes</taxon>
        <taxon>Streptosporangiales</taxon>
        <taxon>Thermomonosporaceae</taxon>
        <taxon>Actinomadura</taxon>
    </lineage>
</organism>
<evidence type="ECO:0000256" key="4">
    <source>
        <dbReference type="ARBA" id="ARBA00022741"/>
    </source>
</evidence>
<name>A0ABP7ZHE2_9ACTN</name>
<evidence type="ECO:0000256" key="3">
    <source>
        <dbReference type="ARBA" id="ARBA00022448"/>
    </source>
</evidence>
<keyword evidence="3" id="KW-0813">Transport</keyword>
<evidence type="ECO:0000256" key="1">
    <source>
        <dbReference type="ARBA" id="ARBA00004202"/>
    </source>
</evidence>
<feature type="domain" description="ABC transporter" evidence="8">
    <location>
        <begin position="35"/>
        <end position="269"/>
    </location>
</feature>
<dbReference type="GO" id="GO:0005524">
    <property type="term" value="F:ATP binding"/>
    <property type="evidence" value="ECO:0007669"/>
    <property type="project" value="UniProtKB-KW"/>
</dbReference>
<comment type="subcellular location">
    <subcellularLocation>
        <location evidence="1">Cell membrane</location>
        <topology evidence="1">Peripheral membrane protein</topology>
    </subcellularLocation>
</comment>
<dbReference type="Pfam" id="PF00005">
    <property type="entry name" value="ABC_tran"/>
    <property type="match status" value="1"/>
</dbReference>
<dbReference type="SMART" id="SM00382">
    <property type="entry name" value="AAA"/>
    <property type="match status" value="1"/>
</dbReference>
<comment type="similarity">
    <text evidence="2">Belongs to the ABC transporter superfamily.</text>
</comment>
<keyword evidence="6" id="KW-0046">Antibiotic resistance</keyword>
<dbReference type="InterPro" id="IPR050763">
    <property type="entry name" value="ABC_transporter_ATP-binding"/>
</dbReference>
<proteinExistence type="inferred from homology"/>
<keyword evidence="10" id="KW-1185">Reference proteome</keyword>
<evidence type="ECO:0000313" key="10">
    <source>
        <dbReference type="Proteomes" id="UP001500266"/>
    </source>
</evidence>
<keyword evidence="4" id="KW-0547">Nucleotide-binding</keyword>
<dbReference type="InterPro" id="IPR027417">
    <property type="entry name" value="P-loop_NTPase"/>
</dbReference>
<gene>
    <name evidence="9" type="ORF">GCM10022416_59620</name>
</gene>
<dbReference type="RefSeq" id="WP_345025097.1">
    <property type="nucleotide sequence ID" value="NZ_BAABDO010000162.1"/>
</dbReference>
<dbReference type="Gene3D" id="3.40.50.300">
    <property type="entry name" value="P-loop containing nucleotide triphosphate hydrolases"/>
    <property type="match status" value="1"/>
</dbReference>
<dbReference type="EMBL" id="BAABDO010000162">
    <property type="protein sequence ID" value="GAA4157882.1"/>
    <property type="molecule type" value="Genomic_DNA"/>
</dbReference>
<dbReference type="InterPro" id="IPR003439">
    <property type="entry name" value="ABC_transporter-like_ATP-bd"/>
</dbReference>
<dbReference type="PANTHER" id="PTHR42711:SF5">
    <property type="entry name" value="ABC TRANSPORTER ATP-BINDING PROTEIN NATA"/>
    <property type="match status" value="1"/>
</dbReference>
<keyword evidence="5 9" id="KW-0067">ATP-binding</keyword>
<evidence type="ECO:0000256" key="5">
    <source>
        <dbReference type="ARBA" id="ARBA00022840"/>
    </source>
</evidence>
<dbReference type="PROSITE" id="PS50893">
    <property type="entry name" value="ABC_TRANSPORTER_2"/>
    <property type="match status" value="1"/>
</dbReference>
<dbReference type="InterPro" id="IPR017871">
    <property type="entry name" value="ABC_transporter-like_CS"/>
</dbReference>
<dbReference type="PANTHER" id="PTHR42711">
    <property type="entry name" value="ABC TRANSPORTER ATP-BINDING PROTEIN"/>
    <property type="match status" value="1"/>
</dbReference>
<protein>
    <submittedName>
        <fullName evidence="9">ABC transporter ATP-binding protein</fullName>
    </submittedName>
</protein>